<feature type="transmembrane region" description="Helical" evidence="7">
    <location>
        <begin position="53"/>
        <end position="79"/>
    </location>
</feature>
<evidence type="ECO:0000256" key="4">
    <source>
        <dbReference type="ARBA" id="ARBA00022692"/>
    </source>
</evidence>
<keyword evidence="6 7" id="KW-0472">Membrane</keyword>
<evidence type="ECO:0000256" key="2">
    <source>
        <dbReference type="ARBA" id="ARBA00022448"/>
    </source>
</evidence>
<accession>A0A554LMG5</accession>
<evidence type="ECO:0000256" key="5">
    <source>
        <dbReference type="ARBA" id="ARBA00022989"/>
    </source>
</evidence>
<organism evidence="9 10">
    <name type="scientific">Candidatus Berkelbacteria bacterium Athens1014_28</name>
    <dbReference type="NCBI Taxonomy" id="2017145"/>
    <lineage>
        <taxon>Bacteria</taxon>
        <taxon>Candidatus Berkelbacteria</taxon>
    </lineage>
</organism>
<dbReference type="GO" id="GO:0005886">
    <property type="term" value="C:plasma membrane"/>
    <property type="evidence" value="ECO:0007669"/>
    <property type="project" value="UniProtKB-SubCell"/>
</dbReference>
<dbReference type="PANTHER" id="PTHR43738">
    <property type="entry name" value="ABC TRANSPORTER, MEMBRANE PROTEIN"/>
    <property type="match status" value="1"/>
</dbReference>
<keyword evidence="2" id="KW-0813">Transport</keyword>
<dbReference type="InterPro" id="IPR051125">
    <property type="entry name" value="ABC-4/HrtB_transporter"/>
</dbReference>
<evidence type="ECO:0000313" key="10">
    <source>
        <dbReference type="Proteomes" id="UP000316495"/>
    </source>
</evidence>
<keyword evidence="5 7" id="KW-1133">Transmembrane helix</keyword>
<dbReference type="PANTHER" id="PTHR43738:SF1">
    <property type="entry name" value="HEMIN TRANSPORT SYSTEM PERMEASE PROTEIN HRTB-RELATED"/>
    <property type="match status" value="1"/>
</dbReference>
<evidence type="ECO:0000313" key="9">
    <source>
        <dbReference type="EMBL" id="TSC93819.1"/>
    </source>
</evidence>
<feature type="non-terminal residue" evidence="9">
    <location>
        <position position="1"/>
    </location>
</feature>
<keyword evidence="3" id="KW-1003">Cell membrane</keyword>
<reference evidence="9 10" key="1">
    <citation type="submission" date="2017-07" db="EMBL/GenBank/DDBJ databases">
        <title>Mechanisms for carbon and nitrogen cycling indicate functional differentiation within the Candidate Phyla Radiation.</title>
        <authorList>
            <person name="Danczak R.E."/>
            <person name="Johnston M.D."/>
            <person name="Kenah C."/>
            <person name="Slattery M."/>
            <person name="Wrighton K.C."/>
            <person name="Wilkins M.J."/>
        </authorList>
    </citation>
    <scope>NUCLEOTIDE SEQUENCE [LARGE SCALE GENOMIC DNA]</scope>
    <source>
        <strain evidence="9">Athens1014_28</strain>
    </source>
</reference>
<evidence type="ECO:0000256" key="1">
    <source>
        <dbReference type="ARBA" id="ARBA00004651"/>
    </source>
</evidence>
<dbReference type="Proteomes" id="UP000316495">
    <property type="component" value="Unassembled WGS sequence"/>
</dbReference>
<proteinExistence type="predicted"/>
<feature type="transmembrane region" description="Helical" evidence="7">
    <location>
        <begin position="100"/>
        <end position="126"/>
    </location>
</feature>
<dbReference type="InterPro" id="IPR003838">
    <property type="entry name" value="ABC3_permease_C"/>
</dbReference>
<name>A0A554LMG5_9BACT</name>
<protein>
    <submittedName>
        <fullName evidence="9">Lipoprotein release ABC transporter permease</fullName>
    </submittedName>
</protein>
<dbReference type="EMBL" id="VMGN01000027">
    <property type="protein sequence ID" value="TSC93819.1"/>
    <property type="molecule type" value="Genomic_DNA"/>
</dbReference>
<dbReference type="Pfam" id="PF02687">
    <property type="entry name" value="FtsX"/>
    <property type="match status" value="1"/>
</dbReference>
<dbReference type="AlphaFoldDB" id="A0A554LMG5"/>
<evidence type="ECO:0000256" key="3">
    <source>
        <dbReference type="ARBA" id="ARBA00022475"/>
    </source>
</evidence>
<sequence length="179" mass="19669">KIIDFKSFVNYYLIKSDNMDLTKENLEKAFPNLEIMSKQQFLDNNTEIITDTFLPIIEVLLIIAVVIGIAVIGLTIYTATIEKSQEYGVLKAIGYSNLQLFSIALIQSLVAGIIGLIAGSILTILVVNLATYVTSAFIFELGFPEMMAVISMALGMSIVAAFIPLRRLLSIDPANVFKV</sequence>
<keyword evidence="4 7" id="KW-0812">Transmembrane</keyword>
<comment type="caution">
    <text evidence="9">The sequence shown here is derived from an EMBL/GenBank/DDBJ whole genome shotgun (WGS) entry which is preliminary data.</text>
</comment>
<feature type="domain" description="ABC3 transporter permease C-terminal" evidence="8">
    <location>
        <begin position="59"/>
        <end position="173"/>
    </location>
</feature>
<evidence type="ECO:0000256" key="7">
    <source>
        <dbReference type="SAM" id="Phobius"/>
    </source>
</evidence>
<evidence type="ECO:0000259" key="8">
    <source>
        <dbReference type="Pfam" id="PF02687"/>
    </source>
</evidence>
<feature type="transmembrane region" description="Helical" evidence="7">
    <location>
        <begin position="146"/>
        <end position="165"/>
    </location>
</feature>
<keyword evidence="9" id="KW-0449">Lipoprotein</keyword>
<comment type="subcellular location">
    <subcellularLocation>
        <location evidence="1">Cell membrane</location>
        <topology evidence="1">Multi-pass membrane protein</topology>
    </subcellularLocation>
</comment>
<gene>
    <name evidence="9" type="ORF">Athens101428_518</name>
</gene>
<evidence type="ECO:0000256" key="6">
    <source>
        <dbReference type="ARBA" id="ARBA00023136"/>
    </source>
</evidence>